<keyword evidence="2" id="KW-0547">Nucleotide-binding</keyword>
<keyword evidence="4" id="KW-0342">GTP-binding</keyword>
<evidence type="ECO:0000256" key="5">
    <source>
        <dbReference type="SAM" id="MobiDB-lite"/>
    </source>
</evidence>
<dbReference type="SUPFAM" id="SSF52540">
    <property type="entry name" value="P-loop containing nucleoside triphosphate hydrolases"/>
    <property type="match status" value="1"/>
</dbReference>
<keyword evidence="1" id="KW-0963">Cytoplasm</keyword>
<feature type="region of interest" description="Disordered" evidence="5">
    <location>
        <begin position="255"/>
        <end position="374"/>
    </location>
</feature>
<dbReference type="GO" id="GO:0000054">
    <property type="term" value="P:ribosomal subunit export from nucleus"/>
    <property type="evidence" value="ECO:0007669"/>
    <property type="project" value="TreeGrafter"/>
</dbReference>
<dbReference type="PANTHER" id="PTHR45709:SF2">
    <property type="entry name" value="LARGE SUBUNIT GTPASE 1 HOMOLOG"/>
    <property type="match status" value="1"/>
</dbReference>
<feature type="compositionally biased region" description="Polar residues" evidence="5">
    <location>
        <begin position="357"/>
        <end position="370"/>
    </location>
</feature>
<dbReference type="GO" id="GO:0005525">
    <property type="term" value="F:GTP binding"/>
    <property type="evidence" value="ECO:0007669"/>
    <property type="project" value="UniProtKB-KW"/>
</dbReference>
<comment type="caution">
    <text evidence="6">The sequence shown here is derived from an EMBL/GenBank/DDBJ whole genome shotgun (WGS) entry which is preliminary data.</text>
</comment>
<feature type="compositionally biased region" description="Basic and acidic residues" evidence="5">
    <location>
        <begin position="336"/>
        <end position="353"/>
    </location>
</feature>
<feature type="compositionally biased region" description="Polar residues" evidence="5">
    <location>
        <begin position="261"/>
        <end position="270"/>
    </location>
</feature>
<dbReference type="InterPro" id="IPR043358">
    <property type="entry name" value="GNL1-like"/>
</dbReference>
<dbReference type="Proteomes" id="UP000245119">
    <property type="component" value="Linkage Group LG2"/>
</dbReference>
<feature type="compositionally biased region" description="Basic and acidic residues" evidence="5">
    <location>
        <begin position="271"/>
        <end position="296"/>
    </location>
</feature>
<evidence type="ECO:0000256" key="1">
    <source>
        <dbReference type="ARBA" id="ARBA00022490"/>
    </source>
</evidence>
<proteinExistence type="predicted"/>
<evidence type="ECO:0000256" key="4">
    <source>
        <dbReference type="ARBA" id="ARBA00023134"/>
    </source>
</evidence>
<feature type="region of interest" description="Disordered" evidence="5">
    <location>
        <begin position="1"/>
        <end position="21"/>
    </location>
</feature>
<dbReference type="PANTHER" id="PTHR45709">
    <property type="entry name" value="LARGE SUBUNIT GTPASE 1 HOMOLOG-RELATED"/>
    <property type="match status" value="1"/>
</dbReference>
<dbReference type="OrthoDB" id="61815at2759"/>
<feature type="compositionally biased region" description="Basic and acidic residues" evidence="5">
    <location>
        <begin position="1"/>
        <end position="11"/>
    </location>
</feature>
<dbReference type="Gene3D" id="3.40.50.300">
    <property type="entry name" value="P-loop containing nucleotide triphosphate hydrolases"/>
    <property type="match status" value="1"/>
</dbReference>
<keyword evidence="7" id="KW-1185">Reference proteome</keyword>
<evidence type="ECO:0000313" key="6">
    <source>
        <dbReference type="EMBL" id="PVD36894.1"/>
    </source>
</evidence>
<reference evidence="6 7" key="1">
    <citation type="submission" date="2018-04" db="EMBL/GenBank/DDBJ databases">
        <title>The genome of golden apple snail Pomacea canaliculata provides insight into stress tolerance and invasive adaptation.</title>
        <authorList>
            <person name="Liu C."/>
            <person name="Liu B."/>
            <person name="Ren Y."/>
            <person name="Zhang Y."/>
            <person name="Wang H."/>
            <person name="Li S."/>
            <person name="Jiang F."/>
            <person name="Yin L."/>
            <person name="Zhang G."/>
            <person name="Qian W."/>
            <person name="Fan W."/>
        </authorList>
    </citation>
    <scope>NUCLEOTIDE SEQUENCE [LARGE SCALE GENOMIC DNA]</scope>
    <source>
        <strain evidence="6">SZHN2017</strain>
        <tissue evidence="6">Muscle</tissue>
    </source>
</reference>
<gene>
    <name evidence="6" type="ORF">C0Q70_03885</name>
</gene>
<dbReference type="STRING" id="400727.A0A2T7PTZ4"/>
<sequence>MGKSIIRDRFRGKSSRSRTDGYVTDLHSQDLNDGYDWGRLNLRSVTEQSNLEDFLSTAELAGTEFIAEKMNIQILPSQNRSGVLDDDELNKIIQAQNEHRSLLRIPRRPTWDKNTTPEMLDSLEKNTFLQWRRQLASLEEKEHIVLTPFEKNLEFWRQLWRVIERSDVIVQIVDARNPLLFWCPDLDTYVKEVCPEKTNVLLMNKADYLTQQQRKLWADYFKEKGMTVVFWSALEETQRIEKEISEKRGLAEQKPIFDSFSDVQDTGINQKTEDTEKDKEEETESEVKDTKRKVENSESEGNDSEGEANDIEGEANDSEREANDIEGETNDSEEEASSHEDSFIGDEHEEPRLPTESALSSVQQSFTSSDPIEDADIVNGEQLLQILRKLALASHSPEHTTIGMVGYPNVVLFLNNFSLMGHVCERIPKTVLEAVYGINLPVPGEAEDPNRPPTAGELLSSYGYMRGFMTQKGNPDGPRSARYILKDYVNGKLLYCHPPPGADAKLFQAPPPVKALRFLESANSSQEQSSVVKVSETWSDNKQVCVKAHSLGTHRVAGYVRNEGLKQIRSGDAATASVDSSQQSLVGKPWKKHNNHNKKEKLRRVFAYHDNN</sequence>
<evidence type="ECO:0000256" key="2">
    <source>
        <dbReference type="ARBA" id="ARBA00022741"/>
    </source>
</evidence>
<feature type="compositionally biased region" description="Acidic residues" evidence="5">
    <location>
        <begin position="297"/>
        <end position="316"/>
    </location>
</feature>
<evidence type="ECO:0000256" key="3">
    <source>
        <dbReference type="ARBA" id="ARBA00022801"/>
    </source>
</evidence>
<dbReference type="AlphaFoldDB" id="A0A2T7PTZ4"/>
<dbReference type="InterPro" id="IPR027417">
    <property type="entry name" value="P-loop_NTPase"/>
</dbReference>
<protein>
    <recommendedName>
        <fullName evidence="8">Large subunit GTPase 1 homolog</fullName>
    </recommendedName>
</protein>
<dbReference type="GO" id="GO:0003924">
    <property type="term" value="F:GTPase activity"/>
    <property type="evidence" value="ECO:0007669"/>
    <property type="project" value="InterPro"/>
</dbReference>
<organism evidence="6 7">
    <name type="scientific">Pomacea canaliculata</name>
    <name type="common">Golden apple snail</name>
    <dbReference type="NCBI Taxonomy" id="400727"/>
    <lineage>
        <taxon>Eukaryota</taxon>
        <taxon>Metazoa</taxon>
        <taxon>Spiralia</taxon>
        <taxon>Lophotrochozoa</taxon>
        <taxon>Mollusca</taxon>
        <taxon>Gastropoda</taxon>
        <taxon>Caenogastropoda</taxon>
        <taxon>Architaenioglossa</taxon>
        <taxon>Ampullarioidea</taxon>
        <taxon>Ampullariidae</taxon>
        <taxon>Pomacea</taxon>
    </lineage>
</organism>
<dbReference type="GO" id="GO:0005829">
    <property type="term" value="C:cytosol"/>
    <property type="evidence" value="ECO:0007669"/>
    <property type="project" value="TreeGrafter"/>
</dbReference>
<keyword evidence="3" id="KW-0378">Hydrolase</keyword>
<name>A0A2T7PTZ4_POMCA</name>
<feature type="region of interest" description="Disordered" evidence="5">
    <location>
        <begin position="573"/>
        <end position="594"/>
    </location>
</feature>
<accession>A0A2T7PTZ4</accession>
<feature type="compositionally biased region" description="Acidic residues" evidence="5">
    <location>
        <begin position="324"/>
        <end position="335"/>
    </location>
</feature>
<evidence type="ECO:0008006" key="8">
    <source>
        <dbReference type="Google" id="ProtNLM"/>
    </source>
</evidence>
<evidence type="ECO:0000313" key="7">
    <source>
        <dbReference type="Proteomes" id="UP000245119"/>
    </source>
</evidence>
<dbReference type="EMBL" id="PZQS01000002">
    <property type="protein sequence ID" value="PVD36894.1"/>
    <property type="molecule type" value="Genomic_DNA"/>
</dbReference>